<protein>
    <submittedName>
        <fullName evidence="1">Hemolysin-type calcium-binding region protein</fullName>
    </submittedName>
</protein>
<evidence type="ECO:0000313" key="1">
    <source>
        <dbReference type="EMBL" id="BAY84805.1"/>
    </source>
</evidence>
<reference evidence="1 2" key="1">
    <citation type="submission" date="2017-06" db="EMBL/GenBank/DDBJ databases">
        <title>Genome sequencing of cyanobaciteial culture collection at National Institute for Environmental Studies (NIES).</title>
        <authorList>
            <person name="Hirose Y."/>
            <person name="Shimura Y."/>
            <person name="Fujisawa T."/>
            <person name="Nakamura Y."/>
            <person name="Kawachi M."/>
        </authorList>
    </citation>
    <scope>NUCLEOTIDE SEQUENCE [LARGE SCALE GENOMIC DNA]</scope>
    <source>
        <strain evidence="1 2">NIES-267</strain>
    </source>
</reference>
<dbReference type="Proteomes" id="UP000218418">
    <property type="component" value="Chromosome"/>
</dbReference>
<proteinExistence type="predicted"/>
<keyword evidence="2" id="KW-1185">Reference proteome</keyword>
<evidence type="ECO:0000313" key="2">
    <source>
        <dbReference type="Proteomes" id="UP000218418"/>
    </source>
</evidence>
<dbReference type="InterPro" id="IPR011049">
    <property type="entry name" value="Serralysin-like_metalloprot_C"/>
</dbReference>
<dbReference type="EMBL" id="AP018227">
    <property type="protein sequence ID" value="BAY84805.1"/>
    <property type="molecule type" value="Genomic_DNA"/>
</dbReference>
<organism evidence="1 2">
    <name type="scientific">Calothrix parasitica NIES-267</name>
    <dbReference type="NCBI Taxonomy" id="1973488"/>
    <lineage>
        <taxon>Bacteria</taxon>
        <taxon>Bacillati</taxon>
        <taxon>Cyanobacteriota</taxon>
        <taxon>Cyanophyceae</taxon>
        <taxon>Nostocales</taxon>
        <taxon>Calotrichaceae</taxon>
        <taxon>Calothrix</taxon>
    </lineage>
</organism>
<sequence length="732" mass="78414">MNLLSLETSLKMNNNSASHQSLHKDILTTDHHHLEGVLKNHSLTGSSQSHPLSFEEEFSSEGSEVTGKVLISQFVDLKLDNLQSEAAFNETPISVEFVDGEVGKRISIPVSNDDSPGNSQVNLSSKNFTDNTIIGNQNAAVTVPEASPHQNINSFDTLATSDVNNLEINIQPVGNDAGHVNDISLNQVEANHYINNSEVASNSTFNSQSILETQSFEDAAFTSQDSSEYLDPSVLPVQGTVTGGNEEGILLNSEIESNPSIRHVGFKEISNPTDAEQTWVIIHGWNDNPDDRFTELAQEIATTNTGDRVLLLDWREAAFNSTEMLGIEYGALGTGNFRAATWIDPVAEFAVEALNDYYGIDSVAASQSLNLVGHSLGSLVSAEIGKIYRDGLTVENETVVTGNNEGARTITALDPPSVRNGGDNPFAVEPTEDIYDIDGRIEGIQTPETYADASVFSRAYVGEKSIAGNKELALGADEAFEMDFGTESELTDFGSEHDRVVRAFTNTINQEGIIGDLLGIGAYESLETIAIDDLGELQILEGYSKGFKGIINVSEENLVTSLAGILKSGNQDDIVIGSSGNQEMHGTDLLNFGGDSPYSGDHNDIFLGESGNDMIAGDDNDDILIGGIGKDILNGGAGIDTFIFQSGDGGATESDTNIIEDFEVGIDKIGLTGINFDQLTFQQLPSGLAGNSTDTVIMAGSEVIALLKNTKVEEVQHSEYFVGVAENQFQIS</sequence>
<dbReference type="AlphaFoldDB" id="A0A1Z4LU87"/>
<dbReference type="InterPro" id="IPR018511">
    <property type="entry name" value="Hemolysin-typ_Ca-bd_CS"/>
</dbReference>
<dbReference type="Gene3D" id="3.40.50.1820">
    <property type="entry name" value="alpha/beta hydrolase"/>
    <property type="match status" value="1"/>
</dbReference>
<name>A0A1Z4LU87_9CYAN</name>
<accession>A0A1Z4LU87</accession>
<gene>
    <name evidence="1" type="ORF">NIES267_43020</name>
</gene>
<dbReference type="SUPFAM" id="SSF51120">
    <property type="entry name" value="beta-Roll"/>
    <property type="match status" value="1"/>
</dbReference>
<dbReference type="SUPFAM" id="SSF53474">
    <property type="entry name" value="alpha/beta-Hydrolases"/>
    <property type="match status" value="1"/>
</dbReference>
<dbReference type="InterPro" id="IPR029058">
    <property type="entry name" value="AB_hydrolase_fold"/>
</dbReference>
<dbReference type="PROSITE" id="PS00330">
    <property type="entry name" value="HEMOLYSIN_CALCIUM"/>
    <property type="match status" value="1"/>
</dbReference>
<dbReference type="PRINTS" id="PR00313">
    <property type="entry name" value="CABNDNGRPT"/>
</dbReference>
<dbReference type="Gene3D" id="2.150.10.10">
    <property type="entry name" value="Serralysin-like metalloprotease, C-terminal"/>
    <property type="match status" value="1"/>
</dbReference>